<evidence type="ECO:0000259" key="1">
    <source>
        <dbReference type="Pfam" id="PF24626"/>
    </source>
</evidence>
<sequence length="854" mass="97761">MLQELRSVIIGGALIHKNHEGSKHEGRRICPTIGDLGGNCASNQSPFNNGRIKEWEEEKKEDRVPTTKIFRSKILINNSGEVLCIADDIDECHILLGRPWRGEVNGKYDVKRNLYLFSWEGRRIAMVPPKVTPQLPKPEVKVEEKIVKAEVVDEHIEKIQDLQNYKQHDDKISTLLFETTNKVGTLKTCEEIMGFNDDEDVKGFNLRGIHVDETKVNAVWDWSSLKTLPEVRYNKVANEFQEEVKLEYAEPLNGEEEQVAYSAQRTLCSLKVSNSSQIYNIFQTKCLVKEKICYMVIDGGSCENLVSKALVKAFKLPTEPHSSPYQIGQIKKGLALKVNEICKVPLDMGKHYNELVTCDVVDMETCHVLLGRPWQRDVDSTHQGKSNMYLFKWCGKTIAMLSLSVVSPKMKLENKTLETLVASPKDFQAEKKETGVFYALVMKGVNDVMGNAIPTVIKPLLAEFGKIVTDDTLDTLPPLRNIQHQIDLSRKTTLLVSISSEVLGFDSIKELYAIDEDFGNIWMKLETKQHRGEFLLLDGYLFKESRFSRPQLKRDVGAFVKRCVMCQEGKSNAQNTSLYIPFPVPESPWVDMSMNFMLELPRTQREVNYVFVVVGTLLSNPKLQIFVTEDCDDGSTREEQHLVVPCSEEEMEEADSIEPIMAVEDEPLMMLGSGPNIIKEDFSNDLDGQHSTNESKPCHNTLRWHIMRLKWGYVISIGQICTNVWLKQEMVCVQRRTWDPGITWLKKLKEHLEDKGFWRGRSNDTILKILLMELLLQKYGPYKMLQKINDNAYVVDLPNTMSISKTFNVSDIYEFYSEDVNEGKHSRTSSFKENGNDEDMIQELAEEYMVFKNK</sequence>
<gene>
    <name evidence="2" type="ORF">Tci_392811</name>
</gene>
<dbReference type="PANTHER" id="PTHR35046:SF9">
    <property type="entry name" value="RNA-DIRECTED DNA POLYMERASE"/>
    <property type="match status" value="1"/>
</dbReference>
<organism evidence="2">
    <name type="scientific">Tanacetum cinerariifolium</name>
    <name type="common">Dalmatian daisy</name>
    <name type="synonym">Chrysanthemum cinerariifolium</name>
    <dbReference type="NCBI Taxonomy" id="118510"/>
    <lineage>
        <taxon>Eukaryota</taxon>
        <taxon>Viridiplantae</taxon>
        <taxon>Streptophyta</taxon>
        <taxon>Embryophyta</taxon>
        <taxon>Tracheophyta</taxon>
        <taxon>Spermatophyta</taxon>
        <taxon>Magnoliopsida</taxon>
        <taxon>eudicotyledons</taxon>
        <taxon>Gunneridae</taxon>
        <taxon>Pentapetalae</taxon>
        <taxon>asterids</taxon>
        <taxon>campanulids</taxon>
        <taxon>Asterales</taxon>
        <taxon>Asteraceae</taxon>
        <taxon>Asteroideae</taxon>
        <taxon>Anthemideae</taxon>
        <taxon>Anthemidinae</taxon>
        <taxon>Tanacetum</taxon>
    </lineage>
</organism>
<accession>A0A699HI20</accession>
<feature type="domain" description="Tf2-1-like SH3-like" evidence="1">
    <location>
        <begin position="777"/>
        <end position="814"/>
    </location>
</feature>
<dbReference type="Gene3D" id="2.40.70.10">
    <property type="entry name" value="Acid Proteases"/>
    <property type="match status" value="1"/>
</dbReference>
<protein>
    <submittedName>
        <fullName evidence="2">Transposon Ty3-I Gag-Pol polyprotein</fullName>
    </submittedName>
</protein>
<dbReference type="EMBL" id="BKCJ010160023">
    <property type="protein sequence ID" value="GEY20837.1"/>
    <property type="molecule type" value="Genomic_DNA"/>
</dbReference>
<reference evidence="2" key="1">
    <citation type="journal article" date="2019" name="Sci. Rep.">
        <title>Draft genome of Tanacetum cinerariifolium, the natural source of mosquito coil.</title>
        <authorList>
            <person name="Yamashiro T."/>
            <person name="Shiraishi A."/>
            <person name="Satake H."/>
            <person name="Nakayama K."/>
        </authorList>
    </citation>
    <scope>NUCLEOTIDE SEQUENCE</scope>
</reference>
<comment type="caution">
    <text evidence="2">The sequence shown here is derived from an EMBL/GenBank/DDBJ whole genome shotgun (WGS) entry which is preliminary data.</text>
</comment>
<dbReference type="InterPro" id="IPR056924">
    <property type="entry name" value="SH3_Tf2-1"/>
</dbReference>
<dbReference type="Pfam" id="PF24626">
    <property type="entry name" value="SH3_Tf2-1"/>
    <property type="match status" value="1"/>
</dbReference>
<evidence type="ECO:0000313" key="2">
    <source>
        <dbReference type="EMBL" id="GEY20837.1"/>
    </source>
</evidence>
<dbReference type="AlphaFoldDB" id="A0A699HI20"/>
<name>A0A699HI20_TANCI</name>
<proteinExistence type="predicted"/>
<dbReference type="PANTHER" id="PTHR35046">
    <property type="entry name" value="ZINC KNUCKLE (CCHC-TYPE) FAMILY PROTEIN"/>
    <property type="match status" value="1"/>
</dbReference>
<dbReference type="CDD" id="cd00303">
    <property type="entry name" value="retropepsin_like"/>
    <property type="match status" value="1"/>
</dbReference>
<dbReference type="InterPro" id="IPR021109">
    <property type="entry name" value="Peptidase_aspartic_dom_sf"/>
</dbReference>